<evidence type="ECO:0000313" key="1">
    <source>
        <dbReference type="EMBL" id="CAI9728706.1"/>
    </source>
</evidence>
<sequence length="66" mass="7406">MCYSCDVTDVMCYALNHLNTPEIRICFSFMSLPIIKEVAMDYVCKSQDILYLQATLITNSQSGGDS</sequence>
<protein>
    <submittedName>
        <fullName evidence="1">Uncharacterized protein</fullName>
    </submittedName>
</protein>
<accession>A0AA36F7J0</accession>
<dbReference type="EMBL" id="OX597823">
    <property type="protein sequence ID" value="CAI9728706.1"/>
    <property type="molecule type" value="Genomic_DNA"/>
</dbReference>
<evidence type="ECO:0000313" key="2">
    <source>
        <dbReference type="Proteomes" id="UP001162480"/>
    </source>
</evidence>
<organism evidence="1 2">
    <name type="scientific">Octopus vulgaris</name>
    <name type="common">Common octopus</name>
    <dbReference type="NCBI Taxonomy" id="6645"/>
    <lineage>
        <taxon>Eukaryota</taxon>
        <taxon>Metazoa</taxon>
        <taxon>Spiralia</taxon>
        <taxon>Lophotrochozoa</taxon>
        <taxon>Mollusca</taxon>
        <taxon>Cephalopoda</taxon>
        <taxon>Coleoidea</taxon>
        <taxon>Octopodiformes</taxon>
        <taxon>Octopoda</taxon>
        <taxon>Incirrata</taxon>
        <taxon>Octopodidae</taxon>
        <taxon>Octopus</taxon>
    </lineage>
</organism>
<gene>
    <name evidence="1" type="ORF">OCTVUL_1B002703</name>
</gene>
<name>A0AA36F7J0_OCTVU</name>
<reference evidence="1" key="1">
    <citation type="submission" date="2023-08" db="EMBL/GenBank/DDBJ databases">
        <authorList>
            <person name="Alioto T."/>
            <person name="Alioto T."/>
            <person name="Gomez Garrido J."/>
        </authorList>
    </citation>
    <scope>NUCLEOTIDE SEQUENCE</scope>
</reference>
<dbReference type="Proteomes" id="UP001162480">
    <property type="component" value="Chromosome 10"/>
</dbReference>
<keyword evidence="2" id="KW-1185">Reference proteome</keyword>
<dbReference type="AlphaFoldDB" id="A0AA36F7J0"/>
<proteinExistence type="predicted"/>